<dbReference type="InterPro" id="IPR036873">
    <property type="entry name" value="Rhodanese-like_dom_sf"/>
</dbReference>
<sequence length="1080" mass="118433">MDVDDDDMADLFSFSAETVSDVIPHSTALSSTRERTGTDDSLLEMIANESAAVGTGNTAVNLDQETQDILNWLDDNEGQSTQISDSLLEAATSKKNEEAELSAVTPPGDTKVSEASTQDAATEPPSLLLEAATVVDLPPTFATFQEALESSESTPQQIRELYRAQTQTIDPKLRPELYCRMLCSKSLEDTLATSLADSFQKWELPEVSQRPAWITELATRWAPVVSQESRRSSDECREDLTKLLMYYFKDTIAMPSPNEEDSAKNADSAIAESTDDSLVPATAAILLSTGMPAAAVSVALSKVLASHLPLLALKSNERWEAALLLHTDFYALATYHLPLLVFHLDRYLPGWYWPSLESLLGPSDETKAGTQSATVISRNLQQQGKLPGSWLLTMWAGAASPQSNENDSFPVESVLNIWDKTFLLESKDVHFFLALALLQDISDDLLLLTDDALANEFQSFLSSASHKGSGDKDIRCQVAEWWDQAESLQSRTPESVISTLNMSVDKALMQALDLRRERAEAALEARLKAEAEAHQKAQEENANAARERLNRARLVAFYRVHAPDKESNIDEIMKTYDGRLDILNSKLLLKYGEGFNPAIASSVGLNGQTPTAKASENPLRGTSKLLAAMNRGLGNRRKVAPDKEGQSSDSDSWNNQVTVTVSPGEVLPAVCWSKDASSTRGSARRRGLLSSRKSLKYYIIDARSDEAATEQGRFPTAVSLSPEALLDPERIKMNEEMFESLRGAVHIVIMGEGFSALPTLYSQKSTQNLIDLISGDDSRTNLCALFFIKKGFPFVSIMEGGFAAAHSWLIREGPAHHLSASSVLVDYNPESSLFGQMEKMHNETASEKAQRVFGNLLESSLVAMTKRAQQLENIAADMEKKESNFRMPQLFRPRERQPDGQWEDTNRITFLNPFAGRTKAPNRSDEATENPKSDGDTAIPTKKQQDSEFSAPVAPNEAKDVQRSNPFKGLSAALNNSVKTSINSVSKASTPSNPGTKTESKGTPSVPAVLKRNPFARFGGQQQGATAQVSGQQTFARMNQFRKSTMARIRTTNGRDDGEEESITFGSAVSERAAQEIQNV</sequence>
<dbReference type="EMBL" id="BDSP01000153">
    <property type="protein sequence ID" value="GAX21005.1"/>
    <property type="molecule type" value="Genomic_DNA"/>
</dbReference>
<dbReference type="Proteomes" id="UP000198406">
    <property type="component" value="Unassembled WGS sequence"/>
</dbReference>
<feature type="region of interest" description="Disordered" evidence="2">
    <location>
        <begin position="631"/>
        <end position="656"/>
    </location>
</feature>
<name>A0A1Z5K454_FISSO</name>
<dbReference type="PROSITE" id="PS50206">
    <property type="entry name" value="RHODANESE_3"/>
    <property type="match status" value="1"/>
</dbReference>
<protein>
    <recommendedName>
        <fullName evidence="3">Rhodanese domain-containing protein</fullName>
    </recommendedName>
</protein>
<dbReference type="GO" id="GO:0005802">
    <property type="term" value="C:trans-Golgi network"/>
    <property type="evidence" value="ECO:0007669"/>
    <property type="project" value="TreeGrafter"/>
</dbReference>
<evidence type="ECO:0000313" key="5">
    <source>
        <dbReference type="Proteomes" id="UP000198406"/>
    </source>
</evidence>
<dbReference type="PANTHER" id="PTHR13297:SF5">
    <property type="entry name" value="TBC1 DOMAIN FAMILY MEMBER 23"/>
    <property type="match status" value="1"/>
</dbReference>
<keyword evidence="5" id="KW-1185">Reference proteome</keyword>
<feature type="compositionally biased region" description="Polar residues" evidence="2">
    <location>
        <begin position="982"/>
        <end position="1003"/>
    </location>
</feature>
<evidence type="ECO:0000313" key="4">
    <source>
        <dbReference type="EMBL" id="GAX21005.1"/>
    </source>
</evidence>
<evidence type="ECO:0000256" key="2">
    <source>
        <dbReference type="SAM" id="MobiDB-lite"/>
    </source>
</evidence>
<feature type="region of interest" description="Disordered" evidence="2">
    <location>
        <begin position="982"/>
        <end position="1007"/>
    </location>
</feature>
<feature type="compositionally biased region" description="Basic and acidic residues" evidence="2">
    <location>
        <begin position="922"/>
        <end position="935"/>
    </location>
</feature>
<dbReference type="OrthoDB" id="73307at2759"/>
<dbReference type="GO" id="GO:0005829">
    <property type="term" value="C:cytosol"/>
    <property type="evidence" value="ECO:0007669"/>
    <property type="project" value="GOC"/>
</dbReference>
<dbReference type="AlphaFoldDB" id="A0A1Z5K454"/>
<dbReference type="InParanoid" id="A0A1Z5K454"/>
<keyword evidence="1" id="KW-0175">Coiled coil</keyword>
<gene>
    <name evidence="4" type="ORF">FisN_1Lh327</name>
</gene>
<feature type="coiled-coil region" evidence="1">
    <location>
        <begin position="520"/>
        <end position="555"/>
    </location>
</feature>
<dbReference type="InterPro" id="IPR001763">
    <property type="entry name" value="Rhodanese-like_dom"/>
</dbReference>
<feature type="region of interest" description="Disordered" evidence="2">
    <location>
        <begin position="884"/>
        <end position="962"/>
    </location>
</feature>
<feature type="region of interest" description="Disordered" evidence="2">
    <location>
        <begin position="1040"/>
        <end position="1080"/>
    </location>
</feature>
<dbReference type="GO" id="GO:0099041">
    <property type="term" value="P:vesicle tethering to Golgi"/>
    <property type="evidence" value="ECO:0007669"/>
    <property type="project" value="TreeGrafter"/>
</dbReference>
<dbReference type="GO" id="GO:0042147">
    <property type="term" value="P:retrograde transport, endosome to Golgi"/>
    <property type="evidence" value="ECO:0007669"/>
    <property type="project" value="InterPro"/>
</dbReference>
<feature type="region of interest" description="Disordered" evidence="2">
    <location>
        <begin position="93"/>
        <end position="122"/>
    </location>
</feature>
<dbReference type="Gene3D" id="1.10.472.80">
    <property type="entry name" value="Ypt/Rab-GAP domain of gyp1p, domain 3"/>
    <property type="match status" value="1"/>
</dbReference>
<dbReference type="SUPFAM" id="SSF52821">
    <property type="entry name" value="Rhodanese/Cell cycle control phosphatase"/>
    <property type="match status" value="1"/>
</dbReference>
<comment type="caution">
    <text evidence="4">The sequence shown here is derived from an EMBL/GenBank/DDBJ whole genome shotgun (WGS) entry which is preliminary data.</text>
</comment>
<dbReference type="SUPFAM" id="SSF47923">
    <property type="entry name" value="Ypt/Rab-GAP domain of gyp1p"/>
    <property type="match status" value="1"/>
</dbReference>
<evidence type="ECO:0000259" key="3">
    <source>
        <dbReference type="PROSITE" id="PS50206"/>
    </source>
</evidence>
<dbReference type="InterPro" id="IPR035969">
    <property type="entry name" value="Rab-GAP_TBC_sf"/>
</dbReference>
<feature type="compositionally biased region" description="Polar residues" evidence="2">
    <location>
        <begin position="647"/>
        <end position="656"/>
    </location>
</feature>
<evidence type="ECO:0000256" key="1">
    <source>
        <dbReference type="SAM" id="Coils"/>
    </source>
</evidence>
<proteinExistence type="predicted"/>
<dbReference type="InterPro" id="IPR039755">
    <property type="entry name" value="TBC1D23"/>
</dbReference>
<dbReference type="PANTHER" id="PTHR13297">
    <property type="entry name" value="TBC1 DOMAIN FAMILY MEMBER 23-RELATED"/>
    <property type="match status" value="1"/>
</dbReference>
<accession>A0A1Z5K454</accession>
<feature type="domain" description="Rhodanese" evidence="3">
    <location>
        <begin position="696"/>
        <end position="811"/>
    </location>
</feature>
<organism evidence="4 5">
    <name type="scientific">Fistulifera solaris</name>
    <name type="common">Oleaginous diatom</name>
    <dbReference type="NCBI Taxonomy" id="1519565"/>
    <lineage>
        <taxon>Eukaryota</taxon>
        <taxon>Sar</taxon>
        <taxon>Stramenopiles</taxon>
        <taxon>Ochrophyta</taxon>
        <taxon>Bacillariophyta</taxon>
        <taxon>Bacillariophyceae</taxon>
        <taxon>Bacillariophycidae</taxon>
        <taxon>Naviculales</taxon>
        <taxon>Naviculaceae</taxon>
        <taxon>Fistulifera</taxon>
    </lineage>
</organism>
<reference evidence="4 5" key="1">
    <citation type="journal article" date="2015" name="Plant Cell">
        <title>Oil accumulation by the oleaginous diatom Fistulifera solaris as revealed by the genome and transcriptome.</title>
        <authorList>
            <person name="Tanaka T."/>
            <person name="Maeda Y."/>
            <person name="Veluchamy A."/>
            <person name="Tanaka M."/>
            <person name="Abida H."/>
            <person name="Marechal E."/>
            <person name="Bowler C."/>
            <person name="Muto M."/>
            <person name="Sunaga Y."/>
            <person name="Tanaka M."/>
            <person name="Yoshino T."/>
            <person name="Taniguchi T."/>
            <person name="Fukuda Y."/>
            <person name="Nemoto M."/>
            <person name="Matsumoto M."/>
            <person name="Wong P.S."/>
            <person name="Aburatani S."/>
            <person name="Fujibuchi W."/>
        </authorList>
    </citation>
    <scope>NUCLEOTIDE SEQUENCE [LARGE SCALE GENOMIC DNA]</scope>
    <source>
        <strain evidence="4 5">JPCC DA0580</strain>
    </source>
</reference>